<dbReference type="GO" id="GO:0035567">
    <property type="term" value="P:non-canonical Wnt signaling pathway"/>
    <property type="evidence" value="ECO:0007669"/>
    <property type="project" value="TreeGrafter"/>
</dbReference>
<keyword evidence="8" id="KW-0675">Receptor</keyword>
<keyword evidence="5 11" id="KW-1133">Transmembrane helix</keyword>
<dbReference type="SMART" id="SM01330">
    <property type="entry name" value="Frizzled"/>
    <property type="match status" value="1"/>
</dbReference>
<feature type="signal peptide" evidence="12">
    <location>
        <begin position="1"/>
        <end position="15"/>
    </location>
</feature>
<dbReference type="PROSITE" id="PS50261">
    <property type="entry name" value="G_PROTEIN_RECEP_F2_4"/>
    <property type="match status" value="1"/>
</dbReference>
<keyword evidence="7" id="KW-1015">Disulfide bond</keyword>
<feature type="transmembrane region" description="Helical" evidence="11">
    <location>
        <begin position="355"/>
        <end position="378"/>
    </location>
</feature>
<dbReference type="Gene3D" id="1.10.2000.10">
    <property type="entry name" value="Frizzled cysteine-rich domain"/>
    <property type="match status" value="1"/>
</dbReference>
<sequence>MRLGQVVLLFTLVEAAVLRLASSQTAFACEDIGVYHYCSNVTGGQVRYTHYPNLLGHHSLETASNFFHSLKFDQHTFTCSNLVDTFVCSLFFPLCKNSTNGGDVHILHPCRNLCEEIVDDKCAVQFELARQNLEDAIGLVVPRINCSTFPTFFDSAGACIAIDGTFAPPSPSPEPVCSQSCNSGLISTFGSQFGGVSNCTEPCDAGYTVTGVPLEGVFTSPTQKIFFWAWLGVISIVCLVVSLFTCVNWAVTYKVYRYPERPIIYICVCYILIALSYFIHVCVGPSIVCTASLQSGQSGIASGQTATFICAFTFCLRYFFSIASWTWWVIIMFLWFLNAAVRVNRSTIERPIFQVIYHLLALIIPVVFTIAAMATQSYGGNSITRLCEISTQSRGAQISFVLVPQLVAIFVCIVLLLFGHIWMLLCDSHRASTDLKEDKSPQSSLYKERSMYDIIRTDIFGVLFLIHLTVAASINVYQYQAFEKWQQFYLHCSVCRSCSTVEDSKPLIGVFIFKVTVELLMGTVLILWLKPKSIRDGWKKVYFRLVKGQSLPTESTSTSTSTPTELRTPSTPTSPTWSPTSV</sequence>
<keyword evidence="3" id="KW-0217">Developmental protein</keyword>
<evidence type="ECO:0000256" key="7">
    <source>
        <dbReference type="ARBA" id="ARBA00023157"/>
    </source>
</evidence>
<evidence type="ECO:0000256" key="4">
    <source>
        <dbReference type="ARBA" id="ARBA00022692"/>
    </source>
</evidence>
<protein>
    <submittedName>
        <fullName evidence="15 16">FzdA</fullName>
    </submittedName>
</protein>
<dbReference type="GO" id="GO:0005886">
    <property type="term" value="C:plasma membrane"/>
    <property type="evidence" value="ECO:0007669"/>
    <property type="project" value="TreeGrafter"/>
</dbReference>
<evidence type="ECO:0000256" key="3">
    <source>
        <dbReference type="ARBA" id="ARBA00022473"/>
    </source>
</evidence>
<dbReference type="InterPro" id="IPR017981">
    <property type="entry name" value="GPCR_2-like_7TM"/>
</dbReference>
<reference evidence="15" key="1">
    <citation type="journal article" date="2021" name="Genes (Basel)">
        <title>Expression of Wnt and TGF-Beta Pathway Components during Whole-Body Regeneration from Cell Aggregates in Demosponge Halisarca dujardinii.</title>
        <authorList>
            <person name="Borisenko I."/>
            <person name="Bolshakov F.V."/>
            <person name="Ereskovsky A."/>
            <person name="Lavrov A.I."/>
        </authorList>
    </citation>
    <scope>NUCLEOTIDE SEQUENCE</scope>
</reference>
<keyword evidence="4 11" id="KW-0812">Transmembrane</keyword>
<evidence type="ECO:0000256" key="8">
    <source>
        <dbReference type="ARBA" id="ARBA00023170"/>
    </source>
</evidence>
<evidence type="ECO:0000259" key="13">
    <source>
        <dbReference type="PROSITE" id="PS50038"/>
    </source>
</evidence>
<dbReference type="PROSITE" id="PS50038">
    <property type="entry name" value="FZ"/>
    <property type="match status" value="1"/>
</dbReference>
<evidence type="ECO:0000313" key="16">
    <source>
        <dbReference type="EMBL" id="XCN28593.1"/>
    </source>
</evidence>
<dbReference type="SMART" id="SM00063">
    <property type="entry name" value="FRI"/>
    <property type="match status" value="1"/>
</dbReference>
<accession>A0A8F8FJ21</accession>
<evidence type="ECO:0000256" key="9">
    <source>
        <dbReference type="PROSITE-ProRule" id="PRU00090"/>
    </source>
</evidence>
<evidence type="ECO:0000256" key="12">
    <source>
        <dbReference type="SAM" id="SignalP"/>
    </source>
</evidence>
<dbReference type="Pfam" id="PF01392">
    <property type="entry name" value="Fz"/>
    <property type="match status" value="1"/>
</dbReference>
<feature type="transmembrane region" description="Helical" evidence="11">
    <location>
        <begin position="263"/>
        <end position="288"/>
    </location>
</feature>
<dbReference type="Gene3D" id="1.20.1070.10">
    <property type="entry name" value="Rhodopsin 7-helix transmembrane proteins"/>
    <property type="match status" value="1"/>
</dbReference>
<dbReference type="CDD" id="cd07066">
    <property type="entry name" value="CRD_FZ"/>
    <property type="match status" value="1"/>
</dbReference>
<dbReference type="InterPro" id="IPR020067">
    <property type="entry name" value="Frizzled_dom"/>
</dbReference>
<dbReference type="InterPro" id="IPR000539">
    <property type="entry name" value="Frizzled/Smoothened_7TM"/>
</dbReference>
<feature type="chain" id="PRO_5034353543" evidence="12">
    <location>
        <begin position="16"/>
        <end position="582"/>
    </location>
</feature>
<feature type="transmembrane region" description="Helical" evidence="11">
    <location>
        <begin position="459"/>
        <end position="479"/>
    </location>
</feature>
<dbReference type="InterPro" id="IPR036790">
    <property type="entry name" value="Frizzled_dom_sf"/>
</dbReference>
<dbReference type="GO" id="GO:0060070">
    <property type="term" value="P:canonical Wnt signaling pathway"/>
    <property type="evidence" value="ECO:0007669"/>
    <property type="project" value="TreeGrafter"/>
</dbReference>
<evidence type="ECO:0000256" key="11">
    <source>
        <dbReference type="SAM" id="Phobius"/>
    </source>
</evidence>
<evidence type="ECO:0000256" key="6">
    <source>
        <dbReference type="ARBA" id="ARBA00023136"/>
    </source>
</evidence>
<evidence type="ECO:0000256" key="10">
    <source>
        <dbReference type="SAM" id="MobiDB-lite"/>
    </source>
</evidence>
<comment type="subcellular location">
    <subcellularLocation>
        <location evidence="1">Membrane</location>
        <topology evidence="1">Multi-pass membrane protein</topology>
    </subcellularLocation>
</comment>
<feature type="domain" description="G-protein coupled receptors family 2 profile 2" evidence="14">
    <location>
        <begin position="224"/>
        <end position="498"/>
    </location>
</feature>
<feature type="transmembrane region" description="Helical" evidence="11">
    <location>
        <begin position="398"/>
        <end position="425"/>
    </location>
</feature>
<keyword evidence="6 11" id="KW-0472">Membrane</keyword>
<name>A0A8F8FJ21_HALDU</name>
<reference evidence="16" key="2">
    <citation type="submission" date="2024-06" db="EMBL/GenBank/DDBJ databases">
        <authorList>
            <person name="Mikhailov K."/>
            <person name="Kravchuk O."/>
            <person name="Lyupina Y."/>
            <person name="Adameyko K."/>
        </authorList>
    </citation>
    <scope>NUCLEOTIDE SEQUENCE</scope>
</reference>
<evidence type="ECO:0000256" key="2">
    <source>
        <dbReference type="ARBA" id="ARBA00008077"/>
    </source>
</evidence>
<feature type="domain" description="FZ" evidence="13">
    <location>
        <begin position="24"/>
        <end position="162"/>
    </location>
</feature>
<dbReference type="SUPFAM" id="SSF63501">
    <property type="entry name" value="Frizzled cysteine-rich domain"/>
    <property type="match status" value="1"/>
</dbReference>
<feature type="region of interest" description="Disordered" evidence="10">
    <location>
        <begin position="552"/>
        <end position="582"/>
    </location>
</feature>
<comment type="caution">
    <text evidence="9">Lacks conserved residue(s) required for the propagation of feature annotation.</text>
</comment>
<evidence type="ECO:0000256" key="1">
    <source>
        <dbReference type="ARBA" id="ARBA00004141"/>
    </source>
</evidence>
<dbReference type="AlphaFoldDB" id="A0A8F8FJ21"/>
<dbReference type="Pfam" id="PF01534">
    <property type="entry name" value="Frizzled"/>
    <property type="match status" value="1"/>
</dbReference>
<evidence type="ECO:0000259" key="14">
    <source>
        <dbReference type="PROSITE" id="PS50261"/>
    </source>
</evidence>
<dbReference type="EMBL" id="PP971927">
    <property type="protein sequence ID" value="XCN28593.1"/>
    <property type="molecule type" value="mRNA"/>
</dbReference>
<evidence type="ECO:0000313" key="15">
    <source>
        <dbReference type="EMBL" id="QXY82370.1"/>
    </source>
</evidence>
<dbReference type="GO" id="GO:0017147">
    <property type="term" value="F:Wnt-protein binding"/>
    <property type="evidence" value="ECO:0007669"/>
    <property type="project" value="TreeGrafter"/>
</dbReference>
<feature type="transmembrane region" description="Helical" evidence="11">
    <location>
        <begin position="507"/>
        <end position="529"/>
    </location>
</feature>
<feature type="transmembrane region" description="Helical" evidence="11">
    <location>
        <begin position="325"/>
        <end position="343"/>
    </location>
</feature>
<evidence type="ECO:0000256" key="5">
    <source>
        <dbReference type="ARBA" id="ARBA00022989"/>
    </source>
</evidence>
<keyword evidence="12" id="KW-0732">Signal</keyword>
<dbReference type="InterPro" id="IPR015526">
    <property type="entry name" value="Frizzled/SFRP"/>
</dbReference>
<dbReference type="EMBL" id="MZ042494">
    <property type="protein sequence ID" value="QXY82370.1"/>
    <property type="molecule type" value="mRNA"/>
</dbReference>
<dbReference type="PRINTS" id="PR00489">
    <property type="entry name" value="FRIZZLED"/>
</dbReference>
<feature type="transmembrane region" description="Helical" evidence="11">
    <location>
        <begin position="227"/>
        <end position="251"/>
    </location>
</feature>
<comment type="similarity">
    <text evidence="2">Belongs to the G-protein coupled receptor Fz/Smo family.</text>
</comment>
<proteinExistence type="evidence at transcript level"/>
<dbReference type="PANTHER" id="PTHR11309">
    <property type="entry name" value="FRIZZLED"/>
    <property type="match status" value="1"/>
</dbReference>
<dbReference type="GO" id="GO:0042813">
    <property type="term" value="F:Wnt receptor activity"/>
    <property type="evidence" value="ECO:0007669"/>
    <property type="project" value="TreeGrafter"/>
</dbReference>
<organism evidence="15">
    <name type="scientific">Halisarca dujardinii</name>
    <name type="common">Dujardin's slime sponge</name>
    <dbReference type="NCBI Taxonomy" id="2583056"/>
    <lineage>
        <taxon>Eukaryota</taxon>
        <taxon>Metazoa</taxon>
        <taxon>Porifera</taxon>
        <taxon>Demospongiae</taxon>
        <taxon>Verongimorpha</taxon>
        <taxon>Chondrillida</taxon>
        <taxon>Halisarcidae</taxon>
        <taxon>Halisarca</taxon>
    </lineage>
</organism>